<comment type="caution">
    <text evidence="7">The sequence shown here is derived from an EMBL/GenBank/DDBJ whole genome shotgun (WGS) entry which is preliminary data.</text>
</comment>
<dbReference type="AlphaFoldDB" id="A0A136LW52"/>
<organism evidence="7 8">
    <name type="scientific">candidate division WS6 bacterium OLB20</name>
    <dbReference type="NCBI Taxonomy" id="1617426"/>
    <lineage>
        <taxon>Bacteria</taxon>
        <taxon>Candidatus Dojkabacteria</taxon>
    </lineage>
</organism>
<gene>
    <name evidence="7" type="primary">tktB</name>
    <name evidence="7" type="ORF">TR69_WS6001001482</name>
</gene>
<dbReference type="InterPro" id="IPR005474">
    <property type="entry name" value="Transketolase_N"/>
</dbReference>
<reference evidence="7 8" key="1">
    <citation type="submission" date="2015-02" db="EMBL/GenBank/DDBJ databases">
        <title>Improved understanding of the partial-nitritation anammox process through 23 genomes representing the majority of the microbial community.</title>
        <authorList>
            <person name="Speth D.R."/>
            <person name="In T Zandt M."/>
            <person name="Guerrero Cruz S."/>
            <person name="Jetten M.S."/>
            <person name="Dutilh B.E."/>
        </authorList>
    </citation>
    <scope>NUCLEOTIDE SEQUENCE [LARGE SCALE GENOMIC DNA]</scope>
    <source>
        <strain evidence="7">OLB20</strain>
    </source>
</reference>
<dbReference type="SUPFAM" id="SSF52518">
    <property type="entry name" value="Thiamin diphosphate-binding fold (THDP-binding)"/>
    <property type="match status" value="1"/>
</dbReference>
<comment type="similarity">
    <text evidence="2">Belongs to the transketolase family.</text>
</comment>
<dbReference type="InterPro" id="IPR029061">
    <property type="entry name" value="THDP-binding"/>
</dbReference>
<evidence type="ECO:0000256" key="5">
    <source>
        <dbReference type="ARBA" id="ARBA00023052"/>
    </source>
</evidence>
<comment type="cofactor">
    <cofactor evidence="1">
        <name>thiamine diphosphate</name>
        <dbReference type="ChEBI" id="CHEBI:58937"/>
    </cofactor>
</comment>
<evidence type="ECO:0000256" key="3">
    <source>
        <dbReference type="ARBA" id="ARBA00022679"/>
    </source>
</evidence>
<dbReference type="EC" id="2.2.1.1" evidence="7"/>
<keyword evidence="4" id="KW-0479">Metal-binding</keyword>
<evidence type="ECO:0000259" key="6">
    <source>
        <dbReference type="Pfam" id="PF00456"/>
    </source>
</evidence>
<dbReference type="CDD" id="cd02012">
    <property type="entry name" value="TPP_TK"/>
    <property type="match status" value="1"/>
</dbReference>
<proteinExistence type="inferred from homology"/>
<evidence type="ECO:0000313" key="8">
    <source>
        <dbReference type="Proteomes" id="UP000070457"/>
    </source>
</evidence>
<accession>A0A136LW52</accession>
<sequence length="275" mass="29738">MDVKDLQLKANSIRKSIVTMLNAAGSGHPGGAMGIADVLTFLYFSEMRVNPKDPHMSDRDRFVLSAAHMVPGLYATLAEAGFFPKEELTTLRKFGSRLEGHTVRNLDIGVETTGGSLGQGVSIACGMAAAAKVDGASWRTYCIVGDGESNEGSVWEAALFGSKFELDNLVFIIDRNNIQLSGTGQEVMPLDPVADKWRAFNWNVIEIDGNSFDDIAGAFRTAREVKHRPTCIVANTVPGKGVSFMENKAEWHGKTPDDEQTKQALAELDSLNANG</sequence>
<dbReference type="PANTHER" id="PTHR47514">
    <property type="entry name" value="TRANSKETOLASE N-TERMINAL SECTION-RELATED"/>
    <property type="match status" value="1"/>
</dbReference>
<dbReference type="Gene3D" id="3.40.50.970">
    <property type="match status" value="1"/>
</dbReference>
<dbReference type="PANTHER" id="PTHR47514:SF1">
    <property type="entry name" value="TRANSKETOLASE N-TERMINAL SECTION-RELATED"/>
    <property type="match status" value="1"/>
</dbReference>
<evidence type="ECO:0000313" key="7">
    <source>
        <dbReference type="EMBL" id="KXK25876.1"/>
    </source>
</evidence>
<evidence type="ECO:0000256" key="1">
    <source>
        <dbReference type="ARBA" id="ARBA00001964"/>
    </source>
</evidence>
<dbReference type="EMBL" id="JYNZ01000006">
    <property type="protein sequence ID" value="KXK25876.1"/>
    <property type="molecule type" value="Genomic_DNA"/>
</dbReference>
<dbReference type="STRING" id="1617426.TR69_WS6001001482"/>
<dbReference type="PROSITE" id="PS00801">
    <property type="entry name" value="TRANSKETOLASE_1"/>
    <property type="match status" value="1"/>
</dbReference>
<keyword evidence="5" id="KW-0786">Thiamine pyrophosphate</keyword>
<dbReference type="GO" id="GO:0046872">
    <property type="term" value="F:metal ion binding"/>
    <property type="evidence" value="ECO:0007669"/>
    <property type="project" value="UniProtKB-KW"/>
</dbReference>
<dbReference type="Pfam" id="PF00456">
    <property type="entry name" value="Transketolase_N"/>
    <property type="match status" value="1"/>
</dbReference>
<dbReference type="GO" id="GO:0004802">
    <property type="term" value="F:transketolase activity"/>
    <property type="evidence" value="ECO:0007669"/>
    <property type="project" value="UniProtKB-EC"/>
</dbReference>
<dbReference type="Proteomes" id="UP000070457">
    <property type="component" value="Unassembled WGS sequence"/>
</dbReference>
<protein>
    <submittedName>
        <fullName evidence="7">Transketolase 2</fullName>
        <ecNumber evidence="7">2.2.1.1</ecNumber>
    </submittedName>
</protein>
<keyword evidence="3 7" id="KW-0808">Transferase</keyword>
<feature type="domain" description="Transketolase N-terminal" evidence="6">
    <location>
        <begin position="9"/>
        <end position="264"/>
    </location>
</feature>
<dbReference type="PATRIC" id="fig|1617426.3.peg.1459"/>
<evidence type="ECO:0000256" key="4">
    <source>
        <dbReference type="ARBA" id="ARBA00022723"/>
    </source>
</evidence>
<dbReference type="InterPro" id="IPR049557">
    <property type="entry name" value="Transketolase_CS"/>
</dbReference>
<name>A0A136LW52_9BACT</name>
<evidence type="ECO:0000256" key="2">
    <source>
        <dbReference type="ARBA" id="ARBA00007131"/>
    </source>
</evidence>